<sequence>MILPFGGPDELSFGQQNLTCQASYLIHLGVNIKLPKNGDNKCSKITPFFFIFGSSNQTRFYLRGALYEARLKTIIHSF</sequence>
<organism evidence="1 2">
    <name type="scientific">Kingdonia uniflora</name>
    <dbReference type="NCBI Taxonomy" id="39325"/>
    <lineage>
        <taxon>Eukaryota</taxon>
        <taxon>Viridiplantae</taxon>
        <taxon>Streptophyta</taxon>
        <taxon>Embryophyta</taxon>
        <taxon>Tracheophyta</taxon>
        <taxon>Spermatophyta</taxon>
        <taxon>Magnoliopsida</taxon>
        <taxon>Ranunculales</taxon>
        <taxon>Circaeasteraceae</taxon>
        <taxon>Kingdonia</taxon>
    </lineage>
</organism>
<evidence type="ECO:0000313" key="2">
    <source>
        <dbReference type="Proteomes" id="UP000541444"/>
    </source>
</evidence>
<name>A0A7J7P609_9MAGN</name>
<dbReference type="AlphaFoldDB" id="A0A7J7P609"/>
<gene>
    <name evidence="1" type="ORF">GIB67_026374</name>
</gene>
<keyword evidence="2" id="KW-1185">Reference proteome</keyword>
<protein>
    <submittedName>
        <fullName evidence="1">Uncharacterized protein</fullName>
    </submittedName>
</protein>
<accession>A0A7J7P609</accession>
<proteinExistence type="predicted"/>
<dbReference type="EMBL" id="JACGCM010000223">
    <property type="protein sequence ID" value="KAF6174886.1"/>
    <property type="molecule type" value="Genomic_DNA"/>
</dbReference>
<evidence type="ECO:0000313" key="1">
    <source>
        <dbReference type="EMBL" id="KAF6174886.1"/>
    </source>
</evidence>
<dbReference type="Proteomes" id="UP000541444">
    <property type="component" value="Unassembled WGS sequence"/>
</dbReference>
<comment type="caution">
    <text evidence="1">The sequence shown here is derived from an EMBL/GenBank/DDBJ whole genome shotgun (WGS) entry which is preliminary data.</text>
</comment>
<reference evidence="1 2" key="1">
    <citation type="journal article" date="2020" name="IScience">
        <title>Genome Sequencing of the Endangered Kingdonia uniflora (Circaeasteraceae, Ranunculales) Reveals Potential Mechanisms of Evolutionary Specialization.</title>
        <authorList>
            <person name="Sun Y."/>
            <person name="Deng T."/>
            <person name="Zhang A."/>
            <person name="Moore M.J."/>
            <person name="Landis J.B."/>
            <person name="Lin N."/>
            <person name="Zhang H."/>
            <person name="Zhang X."/>
            <person name="Huang J."/>
            <person name="Zhang X."/>
            <person name="Sun H."/>
            <person name="Wang H."/>
        </authorList>
    </citation>
    <scope>NUCLEOTIDE SEQUENCE [LARGE SCALE GENOMIC DNA]</scope>
    <source>
        <strain evidence="1">TB1705</strain>
        <tissue evidence="1">Leaf</tissue>
    </source>
</reference>